<evidence type="ECO:0000313" key="2">
    <source>
        <dbReference type="Proteomes" id="UP000011724"/>
    </source>
</evidence>
<dbReference type="STRING" id="1322246.BN4_11037"/>
<organism evidence="1 2">
    <name type="scientific">Pseudodesulfovibrio piezophilus (strain DSM 21447 / JCM 15486 / C1TLV30)</name>
    <name type="common">Desulfovibrio piezophilus</name>
    <dbReference type="NCBI Taxonomy" id="1322246"/>
    <lineage>
        <taxon>Bacteria</taxon>
        <taxon>Pseudomonadati</taxon>
        <taxon>Thermodesulfobacteriota</taxon>
        <taxon>Desulfovibrionia</taxon>
        <taxon>Desulfovibrionales</taxon>
        <taxon>Desulfovibrionaceae</taxon>
    </lineage>
</organism>
<name>M1WPD6_PSEP2</name>
<proteinExistence type="predicted"/>
<protein>
    <submittedName>
        <fullName evidence="1">Uncharacterized protein</fullName>
    </submittedName>
</protein>
<sequence>MPGCFYGEVRYRFVGQRMIIDFFTGYALFIDEDQPFIGKNEEVANNLVRHDNAFPRSQDGVEVVLHVADIHFRGIAENLVNKSHENLRCNEL</sequence>
<dbReference type="AlphaFoldDB" id="M1WPD6"/>
<reference evidence="2" key="2">
    <citation type="journal article" date="2013" name="Stand. Genomic Sci.">
        <title>Complete genome sequence of Desulfocapsa sulfexigens, a marine deltaproteobacterium specialized in disproportionating inorganic sulfur compounds.</title>
        <authorList>
            <person name="Finster K.W."/>
            <person name="Kjeldsen K.U."/>
            <person name="Kube M."/>
            <person name="Reinhardt R."/>
            <person name="Mussmann M."/>
            <person name="Amann R."/>
            <person name="Schreiber L."/>
        </authorList>
    </citation>
    <scope>NUCLEOTIDE SEQUENCE [LARGE SCALE GENOMIC DNA]</scope>
    <source>
        <strain evidence="2">DSM 10523 / SB164P1</strain>
    </source>
</reference>
<dbReference type="Proteomes" id="UP000011724">
    <property type="component" value="Chromosome"/>
</dbReference>
<reference evidence="1 2" key="1">
    <citation type="journal article" date="2013" name="PLoS ONE">
        <title>The first genomic and proteomic characterization of a deep-sea sulfate reducer: insights into the piezophilic lifestyle of Desulfovibrio piezophilus.</title>
        <authorList>
            <person name="Pradel N."/>
            <person name="Ji B."/>
            <person name="Gimenez G."/>
            <person name="Talla E."/>
            <person name="Lenoble P."/>
            <person name="Garel M."/>
            <person name="Tamburini C."/>
            <person name="Fourquet P."/>
            <person name="Lebrun R."/>
            <person name="Bertin P."/>
            <person name="Denis Y."/>
            <person name="Pophillat M."/>
            <person name="Barbe V."/>
            <person name="Ollivier B."/>
            <person name="Dolla A."/>
        </authorList>
    </citation>
    <scope>NUCLEOTIDE SEQUENCE [LARGE SCALE GENOMIC DNA]</scope>
    <source>
        <strain evidence="2">DSM 10523 / SB164P1</strain>
    </source>
</reference>
<evidence type="ECO:0000313" key="1">
    <source>
        <dbReference type="EMBL" id="CCH48274.1"/>
    </source>
</evidence>
<accession>M1WPD6</accession>
<gene>
    <name evidence="1" type="ordered locus">BN4_11037</name>
</gene>
<dbReference type="KEGG" id="dpi:BN4_11037"/>
<keyword evidence="2" id="KW-1185">Reference proteome</keyword>
<dbReference type="EMBL" id="FO203427">
    <property type="protein sequence ID" value="CCH48274.1"/>
    <property type="molecule type" value="Genomic_DNA"/>
</dbReference>
<dbReference type="HOGENOM" id="CLU_2408490_0_0_7"/>